<dbReference type="InterPro" id="IPR002603">
    <property type="entry name" value="ET_repeat"/>
</dbReference>
<proteinExistence type="inferred from homology"/>
<feature type="non-terminal residue" evidence="8">
    <location>
        <position position="1"/>
    </location>
</feature>
<dbReference type="GO" id="GO:0016287">
    <property type="term" value="F:glycerone-phosphate O-acyltransferase activity"/>
    <property type="evidence" value="ECO:0007669"/>
    <property type="project" value="TreeGrafter"/>
</dbReference>
<dbReference type="GO" id="GO:0004366">
    <property type="term" value="F:glycerol-3-phosphate O-acyltransferase activity"/>
    <property type="evidence" value="ECO:0007669"/>
    <property type="project" value="TreeGrafter"/>
</dbReference>
<comment type="subcellular location">
    <subcellularLocation>
        <location evidence="1">Endomembrane system</location>
        <topology evidence="1">Peripheral membrane protein</topology>
    </subcellularLocation>
</comment>
<dbReference type="Pfam" id="PF01684">
    <property type="entry name" value="ET"/>
    <property type="match status" value="2"/>
</dbReference>
<organism evidence="8 9">
    <name type="scientific">Mesorhabditis spiculigera</name>
    <dbReference type="NCBI Taxonomy" id="96644"/>
    <lineage>
        <taxon>Eukaryota</taxon>
        <taxon>Metazoa</taxon>
        <taxon>Ecdysozoa</taxon>
        <taxon>Nematoda</taxon>
        <taxon>Chromadorea</taxon>
        <taxon>Rhabditida</taxon>
        <taxon>Rhabditina</taxon>
        <taxon>Rhabditomorpha</taxon>
        <taxon>Rhabditoidea</taxon>
        <taxon>Rhabditidae</taxon>
        <taxon>Mesorhabditinae</taxon>
        <taxon>Mesorhabditis</taxon>
    </lineage>
</organism>
<evidence type="ECO:0000256" key="2">
    <source>
        <dbReference type="ARBA" id="ARBA00007937"/>
    </source>
</evidence>
<keyword evidence="5" id="KW-0012">Acyltransferase</keyword>
<dbReference type="InterPro" id="IPR045520">
    <property type="entry name" value="GPAT/DHAPAT_C"/>
</dbReference>
<dbReference type="GO" id="GO:0031966">
    <property type="term" value="C:mitochondrial membrane"/>
    <property type="evidence" value="ECO:0007669"/>
    <property type="project" value="TreeGrafter"/>
</dbReference>
<evidence type="ECO:0000256" key="1">
    <source>
        <dbReference type="ARBA" id="ARBA00004184"/>
    </source>
</evidence>
<dbReference type="SUPFAM" id="SSF69593">
    <property type="entry name" value="Glycerol-3-phosphate (1)-acyltransferase"/>
    <property type="match status" value="1"/>
</dbReference>
<dbReference type="PANTHER" id="PTHR12563:SF17">
    <property type="entry name" value="DIHYDROXYACETONE PHOSPHATE ACYLTRANSFERASE"/>
    <property type="match status" value="1"/>
</dbReference>
<keyword evidence="3" id="KW-0808">Transferase</keyword>
<dbReference type="AlphaFoldDB" id="A0AA36GES4"/>
<dbReference type="Proteomes" id="UP001177023">
    <property type="component" value="Unassembled WGS sequence"/>
</dbReference>
<evidence type="ECO:0000259" key="7">
    <source>
        <dbReference type="Pfam" id="PF19277"/>
    </source>
</evidence>
<accession>A0AA36GES4</accession>
<reference evidence="8" key="1">
    <citation type="submission" date="2023-06" db="EMBL/GenBank/DDBJ databases">
        <authorList>
            <person name="Delattre M."/>
        </authorList>
    </citation>
    <scope>NUCLEOTIDE SEQUENCE</scope>
    <source>
        <strain evidence="8">AF72</strain>
    </source>
</reference>
<dbReference type="InterPro" id="IPR002123">
    <property type="entry name" value="Plipid/glycerol_acylTrfase"/>
</dbReference>
<dbReference type="InterPro" id="IPR041728">
    <property type="entry name" value="GPAT/DHAPAT_LPLAT"/>
</dbReference>
<evidence type="ECO:0000256" key="4">
    <source>
        <dbReference type="ARBA" id="ARBA00023136"/>
    </source>
</evidence>
<evidence type="ECO:0000313" key="9">
    <source>
        <dbReference type="Proteomes" id="UP001177023"/>
    </source>
</evidence>
<dbReference type="GO" id="GO:0008654">
    <property type="term" value="P:phospholipid biosynthetic process"/>
    <property type="evidence" value="ECO:0007669"/>
    <property type="project" value="TreeGrafter"/>
</dbReference>
<dbReference type="PANTHER" id="PTHR12563">
    <property type="entry name" value="GLYCEROL-3-PHOSPHATE ACYLTRANSFERASE"/>
    <property type="match status" value="1"/>
</dbReference>
<dbReference type="GO" id="GO:0008611">
    <property type="term" value="P:ether lipid biosynthetic process"/>
    <property type="evidence" value="ECO:0007669"/>
    <property type="project" value="TreeGrafter"/>
</dbReference>
<protein>
    <submittedName>
        <fullName evidence="8">Uncharacterized protein</fullName>
    </submittedName>
</protein>
<dbReference type="GO" id="GO:0012505">
    <property type="term" value="C:endomembrane system"/>
    <property type="evidence" value="ECO:0007669"/>
    <property type="project" value="UniProtKB-SubCell"/>
</dbReference>
<comment type="caution">
    <text evidence="8">The sequence shown here is derived from an EMBL/GenBank/DDBJ whole genome shotgun (WGS) entry which is preliminary data.</text>
</comment>
<evidence type="ECO:0000259" key="6">
    <source>
        <dbReference type="Pfam" id="PF01553"/>
    </source>
</evidence>
<dbReference type="InterPro" id="IPR022284">
    <property type="entry name" value="GPAT/DHAPAT"/>
</dbReference>
<keyword evidence="4" id="KW-0472">Membrane</keyword>
<gene>
    <name evidence="8" type="ORF">MSPICULIGERA_LOCUS20721</name>
</gene>
<keyword evidence="9" id="KW-1185">Reference proteome</keyword>
<evidence type="ECO:0000256" key="5">
    <source>
        <dbReference type="ARBA" id="ARBA00023315"/>
    </source>
</evidence>
<feature type="domain" description="Phospholipid/glycerol acyltransferase" evidence="6">
    <location>
        <begin position="135"/>
        <end position="202"/>
    </location>
</feature>
<dbReference type="EMBL" id="CATQJA010002664">
    <property type="protein sequence ID" value="CAJ0582591.1"/>
    <property type="molecule type" value="Genomic_DNA"/>
</dbReference>
<feature type="domain" description="GPAT/DHAPAT C-terminal" evidence="7">
    <location>
        <begin position="213"/>
        <end position="257"/>
    </location>
</feature>
<evidence type="ECO:0000256" key="3">
    <source>
        <dbReference type="ARBA" id="ARBA00022679"/>
    </source>
</evidence>
<dbReference type="GO" id="GO:0019432">
    <property type="term" value="P:triglyceride biosynthetic process"/>
    <property type="evidence" value="ECO:0007669"/>
    <property type="project" value="TreeGrafter"/>
</dbReference>
<dbReference type="Pfam" id="PF19277">
    <property type="entry name" value="GPAT_C"/>
    <property type="match status" value="1"/>
</dbReference>
<sequence length="760" mass="85469">MGRTVREPTYTDWFSHIDRLGGPLAWVSRAKDFPVNTSVHARPTVRNGSQIKNDVLQAPRVQETIREEAEIRGCDRKHVEAEAKEILDTMGHDFNLRAVRIIGYMVAKVIRRIFDGIYVNFEDLQKIRELCKTDSDKLYWALFTEYVQTHLINSDRPVEFFVEGTRSRVGKSIFPKYGLMQVMLEPYLRGTVYDLVIVPVAMNYDKILEEILYGYELLGFPKPKESTSGLFKATKILNESFGRCYVTFCEPISVRKHFGLSLHRAALCHSRIPNSCYLHFLDDPLRGGITFSELLAALKAQLALMERLGVVIQIDKSIEEDLRYYVQLHSDLFEPATIADIDFSLKLLEHPIANSGSIDKEAMEKSVGRIVLTNYANKMMHEISNSAMISTILCSTAEHQQNIVYGKFVYLQAAMARDFVNVPEEELSSFSAALDQLKFANIVEIHDQNIEILDAEAVLTLRNLIQAIAERWAKNWPDVRISALSTDPIKNAFGILESYRILSKKAKNYEVLYPKLDEVIKEMSQYVKPTNSFGNKLRNGYPNIVRCTDTCSNITSYATGETIYDCAQETSCFTGVTFGFQPEDRWTTGALMSCEGVCTNITFALFYMPITAYICDLNVLCRVEAINDSCKYILDGNLAMTMCCCDTSPTCSVAPSTQLPTPLPAVPTKPISNNTCFIGFAFENEVPVTMNTSIPAKFPIGRNELCDGDCANITLGNFGTLYTCDPISVCVGLGITNNCGEIVQQLLWEPQNHRANCGLR</sequence>
<dbReference type="Pfam" id="PF01553">
    <property type="entry name" value="Acyltransferase"/>
    <property type="match status" value="1"/>
</dbReference>
<comment type="similarity">
    <text evidence="2">Belongs to the GPAT/DAPAT family.</text>
</comment>
<dbReference type="CDD" id="cd07993">
    <property type="entry name" value="LPLAT_DHAPAT-like"/>
    <property type="match status" value="1"/>
</dbReference>
<dbReference type="GO" id="GO:0006631">
    <property type="term" value="P:fatty acid metabolic process"/>
    <property type="evidence" value="ECO:0007669"/>
    <property type="project" value="TreeGrafter"/>
</dbReference>
<evidence type="ECO:0000313" key="8">
    <source>
        <dbReference type="EMBL" id="CAJ0582591.1"/>
    </source>
</evidence>
<name>A0AA36GES4_9BILA</name>
<dbReference type="GO" id="GO:0005778">
    <property type="term" value="C:peroxisomal membrane"/>
    <property type="evidence" value="ECO:0007669"/>
    <property type="project" value="TreeGrafter"/>
</dbReference>